<name>A0A401SFN2_CHIPU</name>
<dbReference type="AlphaFoldDB" id="A0A401SFN2"/>
<reference evidence="2 3" key="1">
    <citation type="journal article" date="2018" name="Nat. Ecol. Evol.">
        <title>Shark genomes provide insights into elasmobranch evolution and the origin of vertebrates.</title>
        <authorList>
            <person name="Hara Y"/>
            <person name="Yamaguchi K"/>
            <person name="Onimaru K"/>
            <person name="Kadota M"/>
            <person name="Koyanagi M"/>
            <person name="Keeley SD"/>
            <person name="Tatsumi K"/>
            <person name="Tanaka K"/>
            <person name="Motone F"/>
            <person name="Kageyama Y"/>
            <person name="Nozu R"/>
            <person name="Adachi N"/>
            <person name="Nishimura O"/>
            <person name="Nakagawa R"/>
            <person name="Tanegashima C"/>
            <person name="Kiyatake I"/>
            <person name="Matsumoto R"/>
            <person name="Murakumo K"/>
            <person name="Nishida K"/>
            <person name="Terakita A"/>
            <person name="Kuratani S"/>
            <person name="Sato K"/>
            <person name="Hyodo S Kuraku.S."/>
        </authorList>
    </citation>
    <scope>NUCLEOTIDE SEQUENCE [LARGE SCALE GENOMIC DNA]</scope>
</reference>
<protein>
    <submittedName>
        <fullName evidence="2">Uncharacterized protein</fullName>
    </submittedName>
</protein>
<keyword evidence="3" id="KW-1185">Reference proteome</keyword>
<sequence>MPSPTPPPIQVIKTLPVKLSHQRLACGSTEFHLVPGFGLNFVSLEEPIAIFQPTGDDKKRKHGALAAPRSRRALKPCSSAQQQPHLRNDSAGRRGTFHNRARGGGASFILFPVRQSRKLALQFCVSGVARRGRYNVSASGACEIVSDCMEPCVGRAPRACAPPTSALLPGCSLGDAVPPASLSFSSQLGNFAYRCESHKESHVRTGISHKLSCFIIHTDTPRLNNALTLQIT</sequence>
<gene>
    <name evidence="2" type="ORF">chiPu_0007611</name>
</gene>
<feature type="region of interest" description="Disordered" evidence="1">
    <location>
        <begin position="55"/>
        <end position="99"/>
    </location>
</feature>
<feature type="compositionally biased region" description="Basic residues" evidence="1">
    <location>
        <begin position="59"/>
        <end position="74"/>
    </location>
</feature>
<evidence type="ECO:0000256" key="1">
    <source>
        <dbReference type="SAM" id="MobiDB-lite"/>
    </source>
</evidence>
<comment type="caution">
    <text evidence="2">The sequence shown here is derived from an EMBL/GenBank/DDBJ whole genome shotgun (WGS) entry which is preliminary data.</text>
</comment>
<proteinExistence type="predicted"/>
<dbReference type="EMBL" id="BEZZ01000237">
    <property type="protein sequence ID" value="GCC29174.1"/>
    <property type="molecule type" value="Genomic_DNA"/>
</dbReference>
<evidence type="ECO:0000313" key="3">
    <source>
        <dbReference type="Proteomes" id="UP000287033"/>
    </source>
</evidence>
<accession>A0A401SFN2</accession>
<evidence type="ECO:0000313" key="2">
    <source>
        <dbReference type="EMBL" id="GCC29174.1"/>
    </source>
</evidence>
<dbReference type="Proteomes" id="UP000287033">
    <property type="component" value="Unassembled WGS sequence"/>
</dbReference>
<organism evidence="2 3">
    <name type="scientific">Chiloscyllium punctatum</name>
    <name type="common">Brownbanded bambooshark</name>
    <name type="synonym">Hemiscyllium punctatum</name>
    <dbReference type="NCBI Taxonomy" id="137246"/>
    <lineage>
        <taxon>Eukaryota</taxon>
        <taxon>Metazoa</taxon>
        <taxon>Chordata</taxon>
        <taxon>Craniata</taxon>
        <taxon>Vertebrata</taxon>
        <taxon>Chondrichthyes</taxon>
        <taxon>Elasmobranchii</taxon>
        <taxon>Galeomorphii</taxon>
        <taxon>Galeoidea</taxon>
        <taxon>Orectolobiformes</taxon>
        <taxon>Hemiscylliidae</taxon>
        <taxon>Chiloscyllium</taxon>
    </lineage>
</organism>